<evidence type="ECO:0000313" key="2">
    <source>
        <dbReference type="EMBL" id="MEQ2561928.1"/>
    </source>
</evidence>
<organism evidence="2 3">
    <name type="scientific">Ventrimonas faecis</name>
    <dbReference type="NCBI Taxonomy" id="3133170"/>
    <lineage>
        <taxon>Bacteria</taxon>
        <taxon>Bacillati</taxon>
        <taxon>Bacillota</taxon>
        <taxon>Clostridia</taxon>
        <taxon>Lachnospirales</taxon>
        <taxon>Lachnospiraceae</taxon>
        <taxon>Ventrimonas</taxon>
    </lineage>
</organism>
<dbReference type="Proteomes" id="UP001437460">
    <property type="component" value="Unassembled WGS sequence"/>
</dbReference>
<keyword evidence="3" id="KW-1185">Reference proteome</keyword>
<feature type="region of interest" description="Disordered" evidence="1">
    <location>
        <begin position="1"/>
        <end position="20"/>
    </location>
</feature>
<dbReference type="EMBL" id="JBBMFJ010000002">
    <property type="protein sequence ID" value="MEQ2561928.1"/>
    <property type="molecule type" value="Genomic_DNA"/>
</dbReference>
<comment type="caution">
    <text evidence="2">The sequence shown here is derived from an EMBL/GenBank/DDBJ whole genome shotgun (WGS) entry which is preliminary data.</text>
</comment>
<proteinExistence type="predicted"/>
<name>A0ABV1HJV0_9FIRM</name>
<gene>
    <name evidence="2" type="ORF">WMO41_01805</name>
</gene>
<evidence type="ECO:0000313" key="3">
    <source>
        <dbReference type="Proteomes" id="UP001437460"/>
    </source>
</evidence>
<reference evidence="2 3" key="1">
    <citation type="submission" date="2024-03" db="EMBL/GenBank/DDBJ databases">
        <title>Human intestinal bacterial collection.</title>
        <authorList>
            <person name="Pauvert C."/>
            <person name="Hitch T.C.A."/>
            <person name="Clavel T."/>
        </authorList>
    </citation>
    <scope>NUCLEOTIDE SEQUENCE [LARGE SCALE GENOMIC DNA]</scope>
    <source>
        <strain evidence="2 3">CLA-AP-H27</strain>
    </source>
</reference>
<protein>
    <submittedName>
        <fullName evidence="2">Uncharacterized protein</fullName>
    </submittedName>
</protein>
<evidence type="ECO:0000256" key="1">
    <source>
        <dbReference type="SAM" id="MobiDB-lite"/>
    </source>
</evidence>
<accession>A0ABV1HJV0</accession>
<sequence>MAKDSVLNQPMPEQDKPVLNSEQQNIVEWLKKVRFQKQLFGGVSEQDVWKKIDELNKLYEAALAAERIRYETLLQEYKSGDGPAGREDG</sequence>
<dbReference type="RefSeq" id="WP_349228360.1">
    <property type="nucleotide sequence ID" value="NZ_JBBMFJ010000002.1"/>
</dbReference>